<organism evidence="2 3">
    <name type="scientific">Cristinia sonorae</name>
    <dbReference type="NCBI Taxonomy" id="1940300"/>
    <lineage>
        <taxon>Eukaryota</taxon>
        <taxon>Fungi</taxon>
        <taxon>Dikarya</taxon>
        <taxon>Basidiomycota</taxon>
        <taxon>Agaricomycotina</taxon>
        <taxon>Agaricomycetes</taxon>
        <taxon>Agaricomycetidae</taxon>
        <taxon>Agaricales</taxon>
        <taxon>Pleurotineae</taxon>
        <taxon>Stephanosporaceae</taxon>
        <taxon>Cristinia</taxon>
    </lineage>
</organism>
<dbReference type="OrthoDB" id="2976199at2759"/>
<evidence type="ECO:0000313" key="3">
    <source>
        <dbReference type="Proteomes" id="UP000813824"/>
    </source>
</evidence>
<dbReference type="AlphaFoldDB" id="A0A8K0XRY3"/>
<feature type="compositionally biased region" description="Polar residues" evidence="1">
    <location>
        <begin position="97"/>
        <end position="110"/>
    </location>
</feature>
<feature type="region of interest" description="Disordered" evidence="1">
    <location>
        <begin position="38"/>
        <end position="110"/>
    </location>
</feature>
<feature type="compositionally biased region" description="Low complexity" evidence="1">
    <location>
        <begin position="181"/>
        <end position="197"/>
    </location>
</feature>
<sequence length="235" mass="26448">MTEYDYSPDALSRYVENQTRVSNWIHRQAYHASEYTSPFIDPSVAGDIPSRSGSSYRDRERDSHRDRDRSSSRHVPAVTNSSAYPYPQQPRGASPPSRYQPSHHPSYSTHNVYQYPYQYSTPTPQVAYGASGHRSGVSTKTITIDPNAKELYLPPPRRGEQYIIIPPKGRTVQVIEHSDGSRSSSTSRSRSPRSPHSPTKKDAPLLKRLFHIGGGNGQKLKSSGSSSRRERRTSF</sequence>
<dbReference type="EMBL" id="JAEVFJ010000008">
    <property type="protein sequence ID" value="KAH8103116.1"/>
    <property type="molecule type" value="Genomic_DNA"/>
</dbReference>
<feature type="region of interest" description="Disordered" evidence="1">
    <location>
        <begin position="169"/>
        <end position="235"/>
    </location>
</feature>
<proteinExistence type="predicted"/>
<keyword evidence="3" id="KW-1185">Reference proteome</keyword>
<protein>
    <submittedName>
        <fullName evidence="2">Uncharacterized protein</fullName>
    </submittedName>
</protein>
<evidence type="ECO:0000256" key="1">
    <source>
        <dbReference type="SAM" id="MobiDB-lite"/>
    </source>
</evidence>
<feature type="compositionally biased region" description="Basic and acidic residues" evidence="1">
    <location>
        <begin position="56"/>
        <end position="71"/>
    </location>
</feature>
<comment type="caution">
    <text evidence="2">The sequence shown here is derived from an EMBL/GenBank/DDBJ whole genome shotgun (WGS) entry which is preliminary data.</text>
</comment>
<dbReference type="Proteomes" id="UP000813824">
    <property type="component" value="Unassembled WGS sequence"/>
</dbReference>
<gene>
    <name evidence="2" type="ORF">BXZ70DRAFT_773137</name>
</gene>
<name>A0A8K0XRY3_9AGAR</name>
<reference evidence="2" key="1">
    <citation type="journal article" date="2021" name="New Phytol.">
        <title>Evolutionary innovations through gain and loss of genes in the ectomycorrhizal Boletales.</title>
        <authorList>
            <person name="Wu G."/>
            <person name="Miyauchi S."/>
            <person name="Morin E."/>
            <person name="Kuo A."/>
            <person name="Drula E."/>
            <person name="Varga T."/>
            <person name="Kohler A."/>
            <person name="Feng B."/>
            <person name="Cao Y."/>
            <person name="Lipzen A."/>
            <person name="Daum C."/>
            <person name="Hundley H."/>
            <person name="Pangilinan J."/>
            <person name="Johnson J."/>
            <person name="Barry K."/>
            <person name="LaButti K."/>
            <person name="Ng V."/>
            <person name="Ahrendt S."/>
            <person name="Min B."/>
            <person name="Choi I.G."/>
            <person name="Park H."/>
            <person name="Plett J.M."/>
            <person name="Magnuson J."/>
            <person name="Spatafora J.W."/>
            <person name="Nagy L.G."/>
            <person name="Henrissat B."/>
            <person name="Grigoriev I.V."/>
            <person name="Yang Z.L."/>
            <person name="Xu J."/>
            <person name="Martin F.M."/>
        </authorList>
    </citation>
    <scope>NUCLEOTIDE SEQUENCE</scope>
    <source>
        <strain evidence="2">KKN 215</strain>
    </source>
</reference>
<accession>A0A8K0XRY3</accession>
<evidence type="ECO:0000313" key="2">
    <source>
        <dbReference type="EMBL" id="KAH8103116.1"/>
    </source>
</evidence>